<keyword evidence="6 8" id="KW-0368">Histidine biosynthesis</keyword>
<dbReference type="InterPro" id="IPR010140">
    <property type="entry name" value="Histidinol_P_phosphatase_HisJ"/>
</dbReference>
<dbReference type="InterPro" id="IPR004013">
    <property type="entry name" value="PHP_dom"/>
</dbReference>
<feature type="domain" description="PHP" evidence="9">
    <location>
        <begin position="70"/>
        <end position="259"/>
    </location>
</feature>
<evidence type="ECO:0000256" key="7">
    <source>
        <dbReference type="ARBA" id="ARBA00049158"/>
    </source>
</evidence>
<reference evidence="10 11" key="1">
    <citation type="submission" date="2017-01" db="EMBL/GenBank/DDBJ databases">
        <title>Genome analysis of Paenibacillus selenitrireducens ES3-24.</title>
        <authorList>
            <person name="Xu D."/>
            <person name="Yao R."/>
            <person name="Zheng S."/>
        </authorList>
    </citation>
    <scope>NUCLEOTIDE SEQUENCE [LARGE SCALE GENOMIC DNA]</scope>
    <source>
        <strain evidence="10 11">ES3-24</strain>
    </source>
</reference>
<evidence type="ECO:0000256" key="2">
    <source>
        <dbReference type="ARBA" id="ARBA00009152"/>
    </source>
</evidence>
<dbReference type="NCBIfam" id="NF005596">
    <property type="entry name" value="PRK07328.1"/>
    <property type="match status" value="1"/>
</dbReference>
<evidence type="ECO:0000259" key="9">
    <source>
        <dbReference type="Pfam" id="PF02811"/>
    </source>
</evidence>
<dbReference type="EC" id="3.1.3.15" evidence="3 8"/>
<dbReference type="Proteomes" id="UP000190188">
    <property type="component" value="Unassembled WGS sequence"/>
</dbReference>
<dbReference type="GO" id="GO:0005737">
    <property type="term" value="C:cytoplasm"/>
    <property type="evidence" value="ECO:0007669"/>
    <property type="project" value="TreeGrafter"/>
</dbReference>
<evidence type="ECO:0000313" key="11">
    <source>
        <dbReference type="Proteomes" id="UP000190188"/>
    </source>
</evidence>
<dbReference type="STRING" id="1324314.BVG16_26210"/>
<dbReference type="PANTHER" id="PTHR21039:SF0">
    <property type="entry name" value="HISTIDINOL-PHOSPHATASE"/>
    <property type="match status" value="1"/>
</dbReference>
<keyword evidence="5 8" id="KW-0378">Hydrolase</keyword>
<dbReference type="PANTHER" id="PTHR21039">
    <property type="entry name" value="HISTIDINOL PHOSPHATASE-RELATED"/>
    <property type="match status" value="1"/>
</dbReference>
<evidence type="ECO:0000256" key="6">
    <source>
        <dbReference type="ARBA" id="ARBA00023102"/>
    </source>
</evidence>
<evidence type="ECO:0000256" key="1">
    <source>
        <dbReference type="ARBA" id="ARBA00004970"/>
    </source>
</evidence>
<gene>
    <name evidence="10" type="ORF">BVG16_26210</name>
</gene>
<evidence type="ECO:0000256" key="5">
    <source>
        <dbReference type="ARBA" id="ARBA00022801"/>
    </source>
</evidence>
<comment type="catalytic activity">
    <reaction evidence="7 8">
        <text>L-histidinol phosphate + H2O = L-histidinol + phosphate</text>
        <dbReference type="Rhea" id="RHEA:14465"/>
        <dbReference type="ChEBI" id="CHEBI:15377"/>
        <dbReference type="ChEBI" id="CHEBI:43474"/>
        <dbReference type="ChEBI" id="CHEBI:57699"/>
        <dbReference type="ChEBI" id="CHEBI:57980"/>
        <dbReference type="EC" id="3.1.3.15"/>
    </reaction>
</comment>
<name>A0A1T2X215_9BACL</name>
<dbReference type="Pfam" id="PF02811">
    <property type="entry name" value="PHP"/>
    <property type="match status" value="1"/>
</dbReference>
<comment type="similarity">
    <text evidence="2 8">Belongs to the PHP hydrolase family. HisK subfamily.</text>
</comment>
<proteinExistence type="inferred from homology"/>
<evidence type="ECO:0000313" key="10">
    <source>
        <dbReference type="EMBL" id="OPA73938.1"/>
    </source>
</evidence>
<dbReference type="RefSeq" id="WP_078502167.1">
    <property type="nucleotide sequence ID" value="NZ_MSZX01000013.1"/>
</dbReference>
<evidence type="ECO:0000256" key="3">
    <source>
        <dbReference type="ARBA" id="ARBA00013085"/>
    </source>
</evidence>
<keyword evidence="4 8" id="KW-0028">Amino-acid biosynthesis</keyword>
<dbReference type="UniPathway" id="UPA00031">
    <property type="reaction ID" value="UER00013"/>
</dbReference>
<comment type="caution">
    <text evidence="10">The sequence shown here is derived from an EMBL/GenBank/DDBJ whole genome shotgun (WGS) entry which is preliminary data.</text>
</comment>
<dbReference type="EMBL" id="MSZX01000013">
    <property type="protein sequence ID" value="OPA73938.1"/>
    <property type="molecule type" value="Genomic_DNA"/>
</dbReference>
<dbReference type="SUPFAM" id="SSF89550">
    <property type="entry name" value="PHP domain-like"/>
    <property type="match status" value="1"/>
</dbReference>
<dbReference type="InterPro" id="IPR016195">
    <property type="entry name" value="Pol/histidinol_Pase-like"/>
</dbReference>
<comment type="pathway">
    <text evidence="1 8">Amino-acid biosynthesis; L-histidine biosynthesis; L-histidine from 5-phospho-alpha-D-ribose 1-diphosphate: step 8/9.</text>
</comment>
<dbReference type="CDD" id="cd12110">
    <property type="entry name" value="PHP_HisPPase_Hisj_like"/>
    <property type="match status" value="1"/>
</dbReference>
<dbReference type="GO" id="GO:0000105">
    <property type="term" value="P:L-histidine biosynthetic process"/>
    <property type="evidence" value="ECO:0007669"/>
    <property type="project" value="UniProtKB-UniRule"/>
</dbReference>
<evidence type="ECO:0000256" key="8">
    <source>
        <dbReference type="RuleBase" id="RU366003"/>
    </source>
</evidence>
<dbReference type="AlphaFoldDB" id="A0A1T2X215"/>
<sequence length="338" mass="38957">MKVDFHFHLEEGPYSTGWLQRTARALEHVHQEKGTLGNEPHSLEWITRLNNLMKERMDEGCFSDTWLAHYFELGQARGIERFGMVDHLYRFTEFRSYYEKHMILDDSELGRMQQYWLDRVCVTSIEPYLAAVKRAKAAGYPVSLGVEADFFPGGEAELRELLSRYELDYVIGSVHFVDGWGFDNPDTKHLFENQDLVALYAKVFGYVQMAARSGLFDMIAHLDNLKVFNFRPDEQLLLPLYEEVAKTLKEADVATEINTGLAYRYPVKEACPSPAFLQVLHQHGVPLTLSSDSHFPDDIGTQLDEAMELLSRTGYTEIIYVHEKQRITVPLRNHIASK</sequence>
<evidence type="ECO:0000256" key="4">
    <source>
        <dbReference type="ARBA" id="ARBA00022605"/>
    </source>
</evidence>
<dbReference type="Gene3D" id="3.20.20.140">
    <property type="entry name" value="Metal-dependent hydrolases"/>
    <property type="match status" value="1"/>
</dbReference>
<protein>
    <recommendedName>
        <fullName evidence="3 8">Histidinol-phosphatase</fullName>
        <shortName evidence="8">HolPase</shortName>
        <ecNumber evidence="3 8">3.1.3.15</ecNumber>
    </recommendedName>
</protein>
<dbReference type="GO" id="GO:0004401">
    <property type="term" value="F:histidinol-phosphatase activity"/>
    <property type="evidence" value="ECO:0007669"/>
    <property type="project" value="UniProtKB-UniRule"/>
</dbReference>
<accession>A0A1T2X215</accession>
<dbReference type="OrthoDB" id="9775255at2"/>
<keyword evidence="11" id="KW-1185">Reference proteome</keyword>
<organism evidence="10 11">
    <name type="scientific">Paenibacillus selenitireducens</name>
    <dbReference type="NCBI Taxonomy" id="1324314"/>
    <lineage>
        <taxon>Bacteria</taxon>
        <taxon>Bacillati</taxon>
        <taxon>Bacillota</taxon>
        <taxon>Bacilli</taxon>
        <taxon>Bacillales</taxon>
        <taxon>Paenibacillaceae</taxon>
        <taxon>Paenibacillus</taxon>
    </lineage>
</organism>